<feature type="region of interest" description="Disordered" evidence="1">
    <location>
        <begin position="202"/>
        <end position="244"/>
    </location>
</feature>
<proteinExistence type="predicted"/>
<feature type="compositionally biased region" description="Polar residues" evidence="1">
    <location>
        <begin position="138"/>
        <end position="147"/>
    </location>
</feature>
<dbReference type="Proteomes" id="UP001189429">
    <property type="component" value="Unassembled WGS sequence"/>
</dbReference>
<accession>A0ABN9XPK3</accession>
<protein>
    <submittedName>
        <fullName evidence="2">Uncharacterized protein</fullName>
    </submittedName>
</protein>
<evidence type="ECO:0000313" key="3">
    <source>
        <dbReference type="Proteomes" id="UP001189429"/>
    </source>
</evidence>
<feature type="compositionally biased region" description="Low complexity" evidence="1">
    <location>
        <begin position="155"/>
        <end position="165"/>
    </location>
</feature>
<evidence type="ECO:0000313" key="2">
    <source>
        <dbReference type="EMBL" id="CAK0901830.1"/>
    </source>
</evidence>
<name>A0ABN9XPK3_9DINO</name>
<sequence>IDFLRGEPSSLTMGDFLDDGSLNQLPSKMVKALMGVGQFESMRWARTQEADVQRKSICGLDEYLAAEGKRLHGPWKTGGLTEPPNIEELLRKEQTFVDNAFKARAKATAAPPRAQIAAKREVGPPETRGFRTLASFSGTLDIDSSPSPAKRQAVAASSSSAPAAPARGELEAYLSQTSGADGVGPDLGEEADAADFLGAGVRRAGKGAPRKRPAAAPTMRKPSAAPMQRPSAAPKKKASSVPYLPPAVPEGGRLVSTSHKSKLFSVEMPSFAEAAVMSDAHVGRALREAGCIPPKTDRACWRCGNDMVEQENCDFRCWVKSCRCTMSAWAFTPLLNTSPTTADYYSCIWATGCGLDQAQTHRVTGASRKKVELLMPRIAEAAAWKSMQAADNFEHSTGEVEMGAFACSVRRAGSATQNVHVGRGIMVVDCATGTRVVFPAKGAAVQEGAPPPPVGAEDVAPAMAKIDRDAKQFAKTEKIGIKSSGAALTKMAAKRHAQMRKNGRNSTAAMCAKGPMKSKKGPMKTAKSSEAGKRTKGPMKSAKSTRGSNTSYLLTRSSTNMAEANIGVAKGSLHRRSYLGKRNESMRTQSQLFYENTPGLTPILNAMGEFTKFFLDSCDPWQLLGKGNWQVIHKQHWRGVSACEGPKTATEGWFCRPLPAPKATAVLPEGELEPFLALTNDVGENENPLVHYIDFITGYAGPIPPELDEEYKAAWKDNDYHQLPPPFGFKSAPPSHAATQMCIFGGPNGTNNTIKHCILPNKAKAVTFASMAFGGAKKLVP</sequence>
<evidence type="ECO:0000256" key="1">
    <source>
        <dbReference type="SAM" id="MobiDB-lite"/>
    </source>
</evidence>
<feature type="non-terminal residue" evidence="2">
    <location>
        <position position="781"/>
    </location>
</feature>
<feature type="non-terminal residue" evidence="2">
    <location>
        <position position="1"/>
    </location>
</feature>
<reference evidence="2" key="1">
    <citation type="submission" date="2023-10" db="EMBL/GenBank/DDBJ databases">
        <authorList>
            <person name="Chen Y."/>
            <person name="Shah S."/>
            <person name="Dougan E. K."/>
            <person name="Thang M."/>
            <person name="Chan C."/>
        </authorList>
    </citation>
    <scope>NUCLEOTIDE SEQUENCE [LARGE SCALE GENOMIC DNA]</scope>
</reference>
<comment type="caution">
    <text evidence="2">The sequence shown here is derived from an EMBL/GenBank/DDBJ whole genome shotgun (WGS) entry which is preliminary data.</text>
</comment>
<feature type="compositionally biased region" description="Basic residues" evidence="1">
    <location>
        <begin position="203"/>
        <end position="213"/>
    </location>
</feature>
<feature type="region of interest" description="Disordered" evidence="1">
    <location>
        <begin position="499"/>
        <end position="549"/>
    </location>
</feature>
<organism evidence="2 3">
    <name type="scientific">Prorocentrum cordatum</name>
    <dbReference type="NCBI Taxonomy" id="2364126"/>
    <lineage>
        <taxon>Eukaryota</taxon>
        <taxon>Sar</taxon>
        <taxon>Alveolata</taxon>
        <taxon>Dinophyceae</taxon>
        <taxon>Prorocentrales</taxon>
        <taxon>Prorocentraceae</taxon>
        <taxon>Prorocentrum</taxon>
    </lineage>
</organism>
<keyword evidence="3" id="KW-1185">Reference proteome</keyword>
<gene>
    <name evidence="2" type="ORF">PCOR1329_LOCUS78647</name>
</gene>
<dbReference type="EMBL" id="CAUYUJ010020987">
    <property type="protein sequence ID" value="CAK0901830.1"/>
    <property type="molecule type" value="Genomic_DNA"/>
</dbReference>
<feature type="region of interest" description="Disordered" evidence="1">
    <location>
        <begin position="138"/>
        <end position="165"/>
    </location>
</feature>